<dbReference type="Pfam" id="PF13561">
    <property type="entry name" value="adh_short_C2"/>
    <property type="match status" value="1"/>
</dbReference>
<dbReference type="EMBL" id="VIGC01000002">
    <property type="protein sequence ID" value="TQE97576.1"/>
    <property type="molecule type" value="Genomic_DNA"/>
</dbReference>
<dbReference type="InParanoid" id="A0A540VLK1"/>
<comment type="caution">
    <text evidence="3">The sequence shown here is derived from an EMBL/GenBank/DDBJ whole genome shotgun (WGS) entry which is preliminary data.</text>
</comment>
<dbReference type="Gene3D" id="3.40.50.720">
    <property type="entry name" value="NAD(P)-binding Rossmann-like Domain"/>
    <property type="match status" value="1"/>
</dbReference>
<dbReference type="SUPFAM" id="SSF51735">
    <property type="entry name" value="NAD(P)-binding Rossmann-fold domains"/>
    <property type="match status" value="1"/>
</dbReference>
<dbReference type="InterPro" id="IPR036291">
    <property type="entry name" value="NAD(P)-bd_dom_sf"/>
</dbReference>
<comment type="similarity">
    <text evidence="1">Belongs to the short-chain dehydrogenases/reductases (SDR) family.</text>
</comment>
<gene>
    <name evidence="3" type="ORF">FKZ61_01490</name>
</gene>
<dbReference type="OrthoDB" id="153550at2"/>
<dbReference type="InterPro" id="IPR002347">
    <property type="entry name" value="SDR_fam"/>
</dbReference>
<dbReference type="PRINTS" id="PR00080">
    <property type="entry name" value="SDRFAMILY"/>
</dbReference>
<dbReference type="AlphaFoldDB" id="A0A540VLK1"/>
<protein>
    <submittedName>
        <fullName evidence="3">SDR family oxidoreductase</fullName>
    </submittedName>
</protein>
<dbReference type="PRINTS" id="PR00081">
    <property type="entry name" value="GDHRDH"/>
</dbReference>
<evidence type="ECO:0000313" key="4">
    <source>
        <dbReference type="Proteomes" id="UP000317371"/>
    </source>
</evidence>
<dbReference type="RefSeq" id="WP_141608303.1">
    <property type="nucleotide sequence ID" value="NZ_VIGC02000002.1"/>
</dbReference>
<evidence type="ECO:0000256" key="1">
    <source>
        <dbReference type="ARBA" id="ARBA00006484"/>
    </source>
</evidence>
<proteinExistence type="inferred from homology"/>
<sequence length="259" mass="27262">MTSLSGKVAIITGGAQGIGRATAMRLAAEGVKVVVADIADEPGQETAAAIQAAGGEALFSHTDVGQHSQIRQVVEETAARWGRLDIVVNNAYWSIHASVEELEEEAWDRGMNVMLKSAYLFGKYAFPIMAAQGGGSMVNIASVHGLAAHPRYAVYAAAKAGLINLTRQMAIDAGPRGIRVNAICPGAIAVRPEMVPASAESLDQIRRLYPLGRVGQPEEIASVVRFLVSDEASFITGHALVADGGLTAQLQDAVFVERS</sequence>
<keyword evidence="4" id="KW-1185">Reference proteome</keyword>
<organism evidence="3 4">
    <name type="scientific">Litorilinea aerophila</name>
    <dbReference type="NCBI Taxonomy" id="1204385"/>
    <lineage>
        <taxon>Bacteria</taxon>
        <taxon>Bacillati</taxon>
        <taxon>Chloroflexota</taxon>
        <taxon>Caldilineae</taxon>
        <taxon>Caldilineales</taxon>
        <taxon>Caldilineaceae</taxon>
        <taxon>Litorilinea</taxon>
    </lineage>
</organism>
<accession>A0A540VLK1</accession>
<dbReference type="PANTHER" id="PTHR43639:SF1">
    <property type="entry name" value="SHORT-CHAIN DEHYDROGENASE_REDUCTASE FAMILY PROTEIN"/>
    <property type="match status" value="1"/>
</dbReference>
<dbReference type="InterPro" id="IPR020904">
    <property type="entry name" value="Sc_DH/Rdtase_CS"/>
</dbReference>
<dbReference type="PROSITE" id="PS00061">
    <property type="entry name" value="ADH_SHORT"/>
    <property type="match status" value="1"/>
</dbReference>
<dbReference type="FunFam" id="3.40.50.720:FF:000084">
    <property type="entry name" value="Short-chain dehydrogenase reductase"/>
    <property type="match status" value="1"/>
</dbReference>
<dbReference type="Proteomes" id="UP000317371">
    <property type="component" value="Unassembled WGS sequence"/>
</dbReference>
<keyword evidence="2" id="KW-0560">Oxidoreductase</keyword>
<evidence type="ECO:0000313" key="3">
    <source>
        <dbReference type="EMBL" id="TQE97576.1"/>
    </source>
</evidence>
<dbReference type="GO" id="GO:0016491">
    <property type="term" value="F:oxidoreductase activity"/>
    <property type="evidence" value="ECO:0007669"/>
    <property type="project" value="UniProtKB-KW"/>
</dbReference>
<dbReference type="PANTHER" id="PTHR43639">
    <property type="entry name" value="OXIDOREDUCTASE, SHORT-CHAIN DEHYDROGENASE/REDUCTASE FAMILY (AFU_ORTHOLOGUE AFUA_5G02870)"/>
    <property type="match status" value="1"/>
</dbReference>
<dbReference type="FunCoup" id="A0A540VLK1">
    <property type="interactions" value="180"/>
</dbReference>
<evidence type="ECO:0000256" key="2">
    <source>
        <dbReference type="ARBA" id="ARBA00023002"/>
    </source>
</evidence>
<reference evidence="3 4" key="1">
    <citation type="submission" date="2019-06" db="EMBL/GenBank/DDBJ databases">
        <title>Genome sequence of Litorilinea aerophila BAA-2444.</title>
        <authorList>
            <person name="Maclea K.S."/>
            <person name="Maurais E.G."/>
            <person name="Iannazzi L.C."/>
        </authorList>
    </citation>
    <scope>NUCLEOTIDE SEQUENCE [LARGE SCALE GENOMIC DNA]</scope>
    <source>
        <strain evidence="3 4">ATCC BAA-2444</strain>
    </source>
</reference>
<dbReference type="NCBIfam" id="NF005559">
    <property type="entry name" value="PRK07231.1"/>
    <property type="match status" value="1"/>
</dbReference>
<name>A0A540VLK1_9CHLR</name>